<dbReference type="GO" id="GO:0003676">
    <property type="term" value="F:nucleic acid binding"/>
    <property type="evidence" value="ECO:0007669"/>
    <property type="project" value="InterPro"/>
</dbReference>
<dbReference type="PANTHER" id="PTHR47959:SF13">
    <property type="entry name" value="ATP-DEPENDENT RNA HELICASE RHLE"/>
    <property type="match status" value="1"/>
</dbReference>
<feature type="domain" description="Helicase C-terminal" evidence="8">
    <location>
        <begin position="211"/>
        <end position="359"/>
    </location>
</feature>
<dbReference type="Proteomes" id="UP001204144">
    <property type="component" value="Unassembled WGS sequence"/>
</dbReference>
<evidence type="ECO:0000256" key="2">
    <source>
        <dbReference type="ARBA" id="ARBA00022801"/>
    </source>
</evidence>
<dbReference type="Pfam" id="PF00270">
    <property type="entry name" value="DEAD"/>
    <property type="match status" value="1"/>
</dbReference>
<name>A0AAE3H2H4_9BACT</name>
<dbReference type="PROSITE" id="PS00039">
    <property type="entry name" value="DEAD_ATP_HELICASE"/>
    <property type="match status" value="1"/>
</dbReference>
<evidence type="ECO:0000256" key="6">
    <source>
        <dbReference type="RuleBase" id="RU000492"/>
    </source>
</evidence>
<keyword evidence="2 6" id="KW-0378">Hydrolase</keyword>
<dbReference type="SMART" id="SM00487">
    <property type="entry name" value="DEXDc"/>
    <property type="match status" value="1"/>
</dbReference>
<dbReference type="GO" id="GO:0003724">
    <property type="term" value="F:RNA helicase activity"/>
    <property type="evidence" value="ECO:0007669"/>
    <property type="project" value="UniProtKB-ARBA"/>
</dbReference>
<keyword evidence="10" id="KW-1185">Reference proteome</keyword>
<reference evidence="9 10" key="1">
    <citation type="submission" date="2018-11" db="EMBL/GenBank/DDBJ databases">
        <title>Novel bacteria species description.</title>
        <authorList>
            <person name="Han J.-H."/>
        </authorList>
    </citation>
    <scope>NUCLEOTIDE SEQUENCE [LARGE SCALE GENOMIC DNA]</scope>
    <source>
        <strain evidence="9 10">KCTC23259</strain>
    </source>
</reference>
<dbReference type="AlphaFoldDB" id="A0AAE3H2H4"/>
<dbReference type="GO" id="GO:0005829">
    <property type="term" value="C:cytosol"/>
    <property type="evidence" value="ECO:0007669"/>
    <property type="project" value="TreeGrafter"/>
</dbReference>
<comment type="similarity">
    <text evidence="5 6">Belongs to the DEAD box helicase family.</text>
</comment>
<evidence type="ECO:0000256" key="5">
    <source>
        <dbReference type="ARBA" id="ARBA00038437"/>
    </source>
</evidence>
<dbReference type="SMART" id="SM00490">
    <property type="entry name" value="HELICc"/>
    <property type="match status" value="1"/>
</dbReference>
<comment type="caution">
    <text evidence="9">The sequence shown here is derived from an EMBL/GenBank/DDBJ whole genome shotgun (WGS) entry which is preliminary data.</text>
</comment>
<dbReference type="InterPro" id="IPR001650">
    <property type="entry name" value="Helicase_C-like"/>
</dbReference>
<dbReference type="InterPro" id="IPR000629">
    <property type="entry name" value="RNA-helicase_DEAD-box_CS"/>
</dbReference>
<proteinExistence type="inferred from homology"/>
<evidence type="ECO:0000256" key="1">
    <source>
        <dbReference type="ARBA" id="ARBA00022741"/>
    </source>
</evidence>
<evidence type="ECO:0000313" key="9">
    <source>
        <dbReference type="EMBL" id="MCP9763864.1"/>
    </source>
</evidence>
<evidence type="ECO:0000313" key="10">
    <source>
        <dbReference type="Proteomes" id="UP001204144"/>
    </source>
</evidence>
<dbReference type="SUPFAM" id="SSF52540">
    <property type="entry name" value="P-loop containing nucleoside triphosphate hydrolases"/>
    <property type="match status" value="1"/>
</dbReference>
<keyword evidence="3 6" id="KW-0347">Helicase</keyword>
<keyword evidence="1 6" id="KW-0547">Nucleotide-binding</keyword>
<evidence type="ECO:0000256" key="4">
    <source>
        <dbReference type="ARBA" id="ARBA00022840"/>
    </source>
</evidence>
<dbReference type="InterPro" id="IPR014001">
    <property type="entry name" value="Helicase_ATP-bd"/>
</dbReference>
<dbReference type="PROSITE" id="PS51192">
    <property type="entry name" value="HELICASE_ATP_BIND_1"/>
    <property type="match status" value="1"/>
</dbReference>
<dbReference type="InterPro" id="IPR050079">
    <property type="entry name" value="DEAD_box_RNA_helicase"/>
</dbReference>
<evidence type="ECO:0000259" key="8">
    <source>
        <dbReference type="PROSITE" id="PS51194"/>
    </source>
</evidence>
<dbReference type="Pfam" id="PF00271">
    <property type="entry name" value="Helicase_C"/>
    <property type="match status" value="1"/>
</dbReference>
<dbReference type="Gene3D" id="3.40.50.300">
    <property type="entry name" value="P-loop containing nucleotide triphosphate hydrolases"/>
    <property type="match status" value="2"/>
</dbReference>
<dbReference type="PANTHER" id="PTHR47959">
    <property type="entry name" value="ATP-DEPENDENT RNA HELICASE RHLE-RELATED"/>
    <property type="match status" value="1"/>
</dbReference>
<dbReference type="InterPro" id="IPR011545">
    <property type="entry name" value="DEAD/DEAH_box_helicase_dom"/>
</dbReference>
<evidence type="ECO:0000259" key="7">
    <source>
        <dbReference type="PROSITE" id="PS51192"/>
    </source>
</evidence>
<dbReference type="PROSITE" id="PS51194">
    <property type="entry name" value="HELICASE_CTER"/>
    <property type="match status" value="1"/>
</dbReference>
<protein>
    <submittedName>
        <fullName evidence="9">DEAD/DEAH box helicase</fullName>
    </submittedName>
</protein>
<dbReference type="EMBL" id="RJUF01000043">
    <property type="protein sequence ID" value="MCP9763864.1"/>
    <property type="molecule type" value="Genomic_DNA"/>
</dbReference>
<dbReference type="InterPro" id="IPR044742">
    <property type="entry name" value="DEAD/DEAH_RhlB"/>
</dbReference>
<gene>
    <name evidence="9" type="ORF">EGI31_12955</name>
</gene>
<evidence type="ECO:0000256" key="3">
    <source>
        <dbReference type="ARBA" id="ARBA00022806"/>
    </source>
</evidence>
<dbReference type="CDD" id="cd00268">
    <property type="entry name" value="DEADc"/>
    <property type="match status" value="1"/>
</dbReference>
<organism evidence="9 10">
    <name type="scientific">Lacihabitans soyangensis</name>
    <dbReference type="NCBI Taxonomy" id="869394"/>
    <lineage>
        <taxon>Bacteria</taxon>
        <taxon>Pseudomonadati</taxon>
        <taxon>Bacteroidota</taxon>
        <taxon>Cytophagia</taxon>
        <taxon>Cytophagales</taxon>
        <taxon>Leadbetterellaceae</taxon>
        <taxon>Lacihabitans</taxon>
    </lineage>
</organism>
<sequence>MNYLKASPIQEMAIPIILEGKDLIASAQTGTGKTAAYLIPLLDLIIRSRNEHITALILVPTRELAKQIDEQIEGFSYFIRATSLAIYGGGKGENWDQQRKALVDGADIIIATPGRLLAHMKSGDVKFDDLKCLVLDEADKMLDMGFSDDILYVIKHLPVNRQNLMFSATMPQKIRDFANKILRNPEEIKLAVSKPAVGIDQQFFLAADHQKLPLLIHLLKDKKDLTIIIFSSQKSMINQIIRALGKVKIMARGISSDNSQEEREEYLRGFKNKNFNILVATDVLSRGIDINNLNLVINYDVPRDAEDYIHRIGRTARAETTGTSFTFINEKDQRKIASIEKLLEREVEKQNITESLGLGPAPEYSVEKRSFKKPFKKKFFGKKPAPKP</sequence>
<dbReference type="GO" id="GO:0005524">
    <property type="term" value="F:ATP binding"/>
    <property type="evidence" value="ECO:0007669"/>
    <property type="project" value="UniProtKB-KW"/>
</dbReference>
<keyword evidence="4 6" id="KW-0067">ATP-binding</keyword>
<dbReference type="CDD" id="cd18787">
    <property type="entry name" value="SF2_C_DEAD"/>
    <property type="match status" value="1"/>
</dbReference>
<feature type="domain" description="Helicase ATP-binding" evidence="7">
    <location>
        <begin position="14"/>
        <end position="188"/>
    </location>
</feature>
<dbReference type="GO" id="GO:0016787">
    <property type="term" value="F:hydrolase activity"/>
    <property type="evidence" value="ECO:0007669"/>
    <property type="project" value="UniProtKB-KW"/>
</dbReference>
<accession>A0AAE3H2H4</accession>
<dbReference type="InterPro" id="IPR027417">
    <property type="entry name" value="P-loop_NTPase"/>
</dbReference>